<dbReference type="Proteomes" id="UP001226091">
    <property type="component" value="Chromosome"/>
</dbReference>
<gene>
    <name evidence="1" type="ORF">QLQ22_15805</name>
</gene>
<organism evidence="1 2">
    <name type="scientific">Metabacillus hrfriensis</name>
    <dbReference type="NCBI Taxonomy" id="3048891"/>
    <lineage>
        <taxon>Bacteria</taxon>
        <taxon>Bacillati</taxon>
        <taxon>Bacillota</taxon>
        <taxon>Bacilli</taxon>
        <taxon>Bacillales</taxon>
        <taxon>Bacillaceae</taxon>
        <taxon>Metabacillus</taxon>
    </lineage>
</organism>
<dbReference type="EMBL" id="CP126116">
    <property type="protein sequence ID" value="WHZ56158.1"/>
    <property type="molecule type" value="Genomic_DNA"/>
</dbReference>
<reference evidence="2" key="1">
    <citation type="journal article" date="2025" name="Aquaculture">
        <title>Assessment of the bioflocculant production and safety properties of Metabacillus hrfriensis sp. nov. based on phenotypic and whole-genome sequencing analysis.</title>
        <authorList>
            <person name="Zhang R."/>
            <person name="Zhao Z."/>
            <person name="Luo L."/>
            <person name="Wang S."/>
            <person name="Guo K."/>
            <person name="Xu W."/>
        </authorList>
    </citation>
    <scope>NUCLEOTIDE SEQUENCE [LARGE SCALE GENOMIC DNA]</scope>
    <source>
        <strain evidence="2">CT-WN-B3</strain>
    </source>
</reference>
<proteinExistence type="predicted"/>
<evidence type="ECO:0000313" key="1">
    <source>
        <dbReference type="EMBL" id="WHZ56158.1"/>
    </source>
</evidence>
<evidence type="ECO:0000313" key="2">
    <source>
        <dbReference type="Proteomes" id="UP001226091"/>
    </source>
</evidence>
<name>A0ACD4R6Q5_9BACI</name>
<keyword evidence="2" id="KW-1185">Reference proteome</keyword>
<protein>
    <submittedName>
        <fullName evidence="1">Uncharacterized protein</fullName>
    </submittedName>
</protein>
<accession>A0ACD4R6Q5</accession>
<sequence>MEKAVLLRSGREVEEEIGAVISNISYIGTMTFTNKKAFKLRYLKKNYNP</sequence>